<feature type="transmembrane region" description="Helical" evidence="6">
    <location>
        <begin position="156"/>
        <end position="179"/>
    </location>
</feature>
<feature type="transmembrane region" description="Helical" evidence="6">
    <location>
        <begin position="258"/>
        <end position="276"/>
    </location>
</feature>
<feature type="transmembrane region" description="Helical" evidence="6">
    <location>
        <begin position="417"/>
        <end position="444"/>
    </location>
</feature>
<evidence type="ECO:0000256" key="5">
    <source>
        <dbReference type="ARBA" id="ARBA00023136"/>
    </source>
</evidence>
<feature type="transmembrane region" description="Helical" evidence="6">
    <location>
        <begin position="282"/>
        <end position="300"/>
    </location>
</feature>
<comment type="subcellular location">
    <subcellularLocation>
        <location evidence="1">Cell membrane</location>
        <topology evidence="1">Multi-pass membrane protein</topology>
    </subcellularLocation>
</comment>
<protein>
    <submittedName>
        <fullName evidence="7">Arsenic transporter</fullName>
    </submittedName>
</protein>
<evidence type="ECO:0000313" key="8">
    <source>
        <dbReference type="Proteomes" id="UP000029861"/>
    </source>
</evidence>
<feature type="transmembrane region" description="Helical" evidence="6">
    <location>
        <begin position="456"/>
        <end position="484"/>
    </location>
</feature>
<dbReference type="PANTHER" id="PTHR43302:SF5">
    <property type="entry name" value="TRANSPORTER ARSB-RELATED"/>
    <property type="match status" value="1"/>
</dbReference>
<feature type="transmembrane region" description="Helical" evidence="6">
    <location>
        <begin position="353"/>
        <end position="372"/>
    </location>
</feature>
<evidence type="ECO:0000256" key="4">
    <source>
        <dbReference type="ARBA" id="ARBA00022989"/>
    </source>
</evidence>
<dbReference type="Proteomes" id="UP000029861">
    <property type="component" value="Unassembled WGS sequence"/>
</dbReference>
<keyword evidence="3 6" id="KW-0812">Transmembrane</keyword>
<organism evidence="7 8">
    <name type="scientific">Helicobacter trogontum</name>
    <dbReference type="NCBI Taxonomy" id="50960"/>
    <lineage>
        <taxon>Bacteria</taxon>
        <taxon>Pseudomonadati</taxon>
        <taxon>Campylobacterota</taxon>
        <taxon>Epsilonproteobacteria</taxon>
        <taxon>Campylobacterales</taxon>
        <taxon>Helicobacteraceae</taxon>
        <taxon>Helicobacter</taxon>
    </lineage>
</organism>
<feature type="transmembrane region" description="Helical" evidence="6">
    <location>
        <begin position="312"/>
        <end position="333"/>
    </location>
</feature>
<dbReference type="GO" id="GO:0005886">
    <property type="term" value="C:plasma membrane"/>
    <property type="evidence" value="ECO:0007669"/>
    <property type="project" value="UniProtKB-SubCell"/>
</dbReference>
<reference evidence="7 8" key="1">
    <citation type="journal article" date="2014" name="Genome Announc.">
        <title>Draft genome sequences of eight enterohepatic helicobacter species isolated from both laboratory and wild rodents.</title>
        <authorList>
            <person name="Sheh A."/>
            <person name="Shen Z."/>
            <person name="Fox J.G."/>
        </authorList>
    </citation>
    <scope>NUCLEOTIDE SEQUENCE [LARGE SCALE GENOMIC DNA]</scope>
    <source>
        <strain evidence="7 8">ATCC 49310</strain>
    </source>
</reference>
<dbReference type="InterPro" id="IPR000802">
    <property type="entry name" value="Arsenical_pump_ArsB"/>
</dbReference>
<dbReference type="AlphaFoldDB" id="A0A4U8T9W4"/>
<dbReference type="PANTHER" id="PTHR43302">
    <property type="entry name" value="TRANSPORTER ARSB-RELATED"/>
    <property type="match status" value="1"/>
</dbReference>
<gene>
    <name evidence="7" type="ORF">LS80_008365</name>
</gene>
<dbReference type="GO" id="GO:0015105">
    <property type="term" value="F:arsenite transmembrane transporter activity"/>
    <property type="evidence" value="ECO:0007669"/>
    <property type="project" value="InterPro"/>
</dbReference>
<feature type="transmembrane region" description="Helical" evidence="6">
    <location>
        <begin position="199"/>
        <end position="221"/>
    </location>
</feature>
<dbReference type="EMBL" id="JRPK02000033">
    <property type="protein sequence ID" value="TLD96444.1"/>
    <property type="molecule type" value="Genomic_DNA"/>
</dbReference>
<comment type="caution">
    <text evidence="7">The sequence shown here is derived from an EMBL/GenBank/DDBJ whole genome shotgun (WGS) entry which is preliminary data.</text>
</comment>
<evidence type="ECO:0000256" key="6">
    <source>
        <dbReference type="SAM" id="Phobius"/>
    </source>
</evidence>
<evidence type="ECO:0000313" key="7">
    <source>
        <dbReference type="EMBL" id="TLD96444.1"/>
    </source>
</evidence>
<evidence type="ECO:0000256" key="1">
    <source>
        <dbReference type="ARBA" id="ARBA00004651"/>
    </source>
</evidence>
<keyword evidence="4 6" id="KW-1133">Transmembrane helix</keyword>
<sequence>MGFVIFILTMLCVYIRPFNLSLWVYSVLGAAFCLVFGVVDMTHIMFVWGMVWDSTLTLVGLIIFCITLEKLLFFDFLAYKILVFLGEKGEDGLISSFKFYVFIVLFGGFLGAFFANDGAILILTPLIIALFGKLDSRTLESSEDSKDNTRNTKSNFFTPLVIFLLVVSFMSDFASNVFVISNLTNIIALHFFHLNALEFSIIMALPQLFIIFASLCFFVIVRKRLPKVLKVRILGATNLEFRHVDSDMRKTSSMSQKSIIIVCFILLVLLLCGIFIANIFALPLSLFTLLCALLSLIFGYKRIDVLSCLKASPFGIVVFSLGLFVVVFGLHHSSSFVRDIFDYFLGKPFANNSSTNTLIHSQIMQIFSVGILSSIGSSLINNLPMVMLGNLALMDFVNLTSLDSNMLDSAALKSQQLLIYAHLLGCNVGAKLTPIGSLATLLWLFSLKRYGIYIGFWRYMMVALLVVPLMLCIGLCGVIAYAVLSSL</sequence>
<accession>A0A4U8T9W4</accession>
<evidence type="ECO:0000256" key="3">
    <source>
        <dbReference type="ARBA" id="ARBA00022692"/>
    </source>
</evidence>
<keyword evidence="5 6" id="KW-0472">Membrane</keyword>
<feature type="transmembrane region" description="Helical" evidence="6">
    <location>
        <begin position="27"/>
        <end position="51"/>
    </location>
</feature>
<keyword evidence="2" id="KW-1003">Cell membrane</keyword>
<dbReference type="RefSeq" id="WP_034322805.1">
    <property type="nucleotide sequence ID" value="NZ_FZNF01000037.1"/>
</dbReference>
<name>A0A4U8T9W4_9HELI</name>
<feature type="transmembrane region" description="Helical" evidence="6">
    <location>
        <begin position="99"/>
        <end position="132"/>
    </location>
</feature>
<dbReference type="Pfam" id="PF02040">
    <property type="entry name" value="ArsB"/>
    <property type="match status" value="1"/>
</dbReference>
<dbReference type="CDD" id="cd01118">
    <property type="entry name" value="ArsB_permease"/>
    <property type="match status" value="1"/>
</dbReference>
<evidence type="ECO:0000256" key="2">
    <source>
        <dbReference type="ARBA" id="ARBA00022475"/>
    </source>
</evidence>
<proteinExistence type="predicted"/>